<reference evidence="2 3" key="1">
    <citation type="submission" date="2021-06" db="EMBL/GenBank/DDBJ databases">
        <title>Genome-based taxonomic framework of Microbacterium strains isolated from marine environment, the description of four new species and reclassification of four preexisting species.</title>
        <authorList>
            <person name="Lee S.D."/>
            <person name="Kim S.-M."/>
            <person name="Byeon Y.-S."/>
            <person name="Yang H.L."/>
            <person name="Kim I.S."/>
        </authorList>
    </citation>
    <scope>NUCLEOTIDE SEQUENCE [LARGE SCALE GENOMIC DNA]</scope>
    <source>
        <strain evidence="2 3">KACC 20514</strain>
    </source>
</reference>
<dbReference type="Proteomes" id="UP001183582">
    <property type="component" value="Unassembled WGS sequence"/>
</dbReference>
<dbReference type="RefSeq" id="WP_310890862.1">
    <property type="nucleotide sequence ID" value="NZ_BAAAGR010000001.1"/>
</dbReference>
<dbReference type="InterPro" id="IPR046485">
    <property type="entry name" value="DUF6578"/>
</dbReference>
<comment type="caution">
    <text evidence="2">The sequence shown here is derived from an EMBL/GenBank/DDBJ whole genome shotgun (WGS) entry which is preliminary data.</text>
</comment>
<feature type="region of interest" description="Disordered" evidence="1">
    <location>
        <begin position="139"/>
        <end position="166"/>
    </location>
</feature>
<gene>
    <name evidence="2" type="ORF">KZC50_05185</name>
</gene>
<dbReference type="AlphaFoldDB" id="A0AAJ2LZ55"/>
<dbReference type="GeneID" id="301457600"/>
<evidence type="ECO:0000256" key="1">
    <source>
        <dbReference type="SAM" id="MobiDB-lite"/>
    </source>
</evidence>
<evidence type="ECO:0000313" key="2">
    <source>
        <dbReference type="EMBL" id="MDS0245004.1"/>
    </source>
</evidence>
<organism evidence="2 3">
    <name type="scientific">Microbacterium aurantiacum</name>
    <dbReference type="NCBI Taxonomy" id="162393"/>
    <lineage>
        <taxon>Bacteria</taxon>
        <taxon>Bacillati</taxon>
        <taxon>Actinomycetota</taxon>
        <taxon>Actinomycetes</taxon>
        <taxon>Micrococcales</taxon>
        <taxon>Microbacteriaceae</taxon>
        <taxon>Microbacterium</taxon>
    </lineage>
</organism>
<sequence length="185" mass="20274">MTRVWLTTWEWECCGDSFVVGDDIEFGISARVPEPFVTELLGPELAKTIDAFESHHEEEFADRVRGRVVGIHAVVHDVEERRSLRRPGHGAPPNAAVPAEGEEWPMNRLGLGEGVFAGSRPSRYVTTIVDVPGTAALQPRTAVRVPTDEDDSDTARPEGDVDADDPPAVRLIRARAGWIVDVDEG</sequence>
<dbReference type="EMBL" id="JAHWXH010000001">
    <property type="protein sequence ID" value="MDS0245004.1"/>
    <property type="molecule type" value="Genomic_DNA"/>
</dbReference>
<evidence type="ECO:0000313" key="3">
    <source>
        <dbReference type="Proteomes" id="UP001183582"/>
    </source>
</evidence>
<proteinExistence type="predicted"/>
<accession>A0AAJ2LZ55</accession>
<name>A0AAJ2LZ55_9MICO</name>
<protein>
    <submittedName>
        <fullName evidence="2">Uncharacterized protein</fullName>
    </submittedName>
</protein>
<dbReference type="Pfam" id="PF20218">
    <property type="entry name" value="DUF6578"/>
    <property type="match status" value="1"/>
</dbReference>